<feature type="transmembrane region" description="Helical" evidence="1">
    <location>
        <begin position="766"/>
        <end position="790"/>
    </location>
</feature>
<evidence type="ECO:0000313" key="3">
    <source>
        <dbReference type="Proteomes" id="UP000243579"/>
    </source>
</evidence>
<organism evidence="2 3">
    <name type="scientific">Achlya hypogyna</name>
    <name type="common">Oomycete</name>
    <name type="synonym">Protoachlya hypogyna</name>
    <dbReference type="NCBI Taxonomy" id="1202772"/>
    <lineage>
        <taxon>Eukaryota</taxon>
        <taxon>Sar</taxon>
        <taxon>Stramenopiles</taxon>
        <taxon>Oomycota</taxon>
        <taxon>Saprolegniomycetes</taxon>
        <taxon>Saprolegniales</taxon>
        <taxon>Achlyaceae</taxon>
        <taxon>Achlya</taxon>
    </lineage>
</organism>
<dbReference type="AlphaFoldDB" id="A0A1V9YV89"/>
<keyword evidence="1" id="KW-0812">Transmembrane</keyword>
<feature type="transmembrane region" description="Helical" evidence="1">
    <location>
        <begin position="594"/>
        <end position="616"/>
    </location>
</feature>
<proteinExistence type="predicted"/>
<dbReference type="Proteomes" id="UP000243579">
    <property type="component" value="Unassembled WGS sequence"/>
</dbReference>
<keyword evidence="1" id="KW-0472">Membrane</keyword>
<evidence type="ECO:0000313" key="2">
    <source>
        <dbReference type="EMBL" id="OQR89744.1"/>
    </source>
</evidence>
<feature type="transmembrane region" description="Helical" evidence="1">
    <location>
        <begin position="637"/>
        <end position="658"/>
    </location>
</feature>
<protein>
    <recommendedName>
        <fullName evidence="4">Transmembrane protein</fullName>
    </recommendedName>
</protein>
<sequence>MSRSKRQQAVAVTGVAYVLLSLASSVWYLTILAPSFTNDLWWAGYNVSGHQAFLVDLVNQLLVTHTTGTFDPLAPSAVVAKSYSAIVSTTLVWPTDVRAYTLGRLTSLEYAVVNLRRLSASWSFRMNSQPCWVDFNATFEVAHTLARQQRCRDRYQANAAVYIEAILRNQNMAAFLTHWGAADHLYDTTYQRGLRETQRGRDFLASLPTERPTTSVEQELAYWRSFNVTHFTLQWQNRWQPGIAETIVLENAFGMQQQVTLKAQDQVTGPWSSQSLYWLPIQDVFSGQVMNRSFIRGTSRYFGANATTLGLAAINIEAYRGIADAKGALSGVANVFHSTVGPYLSVDMFLVPVPPLIVTVYNQFQQALLDQITASPDLTTAYLALGQTSVAPVPPVWRNLTYYGGDPMCTSGVATGFVQQSFDFFETCSSQVPLTTTLSGPSVLFSLLAYQSAAHVNQTSVAAVCALATATQSCLSVLAAGASLLNALSFPSDLVERIGDIPAAVRALDVGLMQYVAPVGTTAVTLVHTPLLTATSTEPWNFFGWCMLMDWAKNIREVVSIEGDLESMALISNAYDGQPFITSNNVLEAATVSLLYLVQLTTVLLFAVGTIVVAYAGHVRGQFLGFNLFRFNRLTGAVWIGRPLAFIRGASALLLLSAPQLALKASPLGTALALNPRLLVETMIVAGEATWLTYVCNELLVVFAPEATTLYSPWSSGLVWVIYVGMDLAAPVGISVALDRQCVGKDMDYGLLCSSGVVYVGSYERLVTLAVVQAAVVIGAFVAGVVAAWYRRQKVVVATVEPSLHFTSTTAAFALPLANEASGQTYDVVTCFLCGLVPVWYRAEAYTFNLKLWDIRRYTPRTPSWK</sequence>
<evidence type="ECO:0000256" key="1">
    <source>
        <dbReference type="SAM" id="Phobius"/>
    </source>
</evidence>
<comment type="caution">
    <text evidence="2">The sequence shown here is derived from an EMBL/GenBank/DDBJ whole genome shotgun (WGS) entry which is preliminary data.</text>
</comment>
<accession>A0A1V9YV89</accession>
<name>A0A1V9YV89_ACHHY</name>
<keyword evidence="1" id="KW-1133">Transmembrane helix</keyword>
<keyword evidence="3" id="KW-1185">Reference proteome</keyword>
<gene>
    <name evidence="2" type="ORF">ACHHYP_06085</name>
</gene>
<evidence type="ECO:0008006" key="4">
    <source>
        <dbReference type="Google" id="ProtNLM"/>
    </source>
</evidence>
<dbReference type="OrthoDB" id="73567at2759"/>
<reference evidence="2 3" key="1">
    <citation type="journal article" date="2014" name="Genome Biol. Evol.">
        <title>The secreted proteins of Achlya hypogyna and Thraustotheca clavata identify the ancestral oomycete secretome and reveal gene acquisitions by horizontal gene transfer.</title>
        <authorList>
            <person name="Misner I."/>
            <person name="Blouin N."/>
            <person name="Leonard G."/>
            <person name="Richards T.A."/>
            <person name="Lane C.E."/>
        </authorList>
    </citation>
    <scope>NUCLEOTIDE SEQUENCE [LARGE SCALE GENOMIC DNA]</scope>
    <source>
        <strain evidence="2 3">ATCC 48635</strain>
    </source>
</reference>
<feature type="transmembrane region" description="Helical" evidence="1">
    <location>
        <begin position="718"/>
        <end position="738"/>
    </location>
</feature>
<dbReference type="EMBL" id="JNBR01000745">
    <property type="protein sequence ID" value="OQR89744.1"/>
    <property type="molecule type" value="Genomic_DNA"/>
</dbReference>